<reference evidence="2" key="1">
    <citation type="submission" date="2018-11" db="EMBL/GenBank/DDBJ databases">
        <title>FDA dAtabase for Regulatory Grade micrObial Sequences (FDA-ARGOS): Supporting development and validation of Infectious Disease Dx tests.</title>
        <authorList>
            <person name="Goldberg B."/>
            <person name="Campos J."/>
            <person name="Tallon L."/>
            <person name="Sadzewicz L."/>
            <person name="Zhao X."/>
            <person name="Vavikolanu K."/>
            <person name="Mehta A."/>
            <person name="Aluvathingal J."/>
            <person name="Nadendla S."/>
            <person name="Geyer C."/>
            <person name="Nandy P."/>
            <person name="Yan Y."/>
            <person name="Sichtig H."/>
        </authorList>
    </citation>
    <scope>NUCLEOTIDE SEQUENCE [LARGE SCALE GENOMIC DNA]</scope>
    <source>
        <strain evidence="2">FDAARGOS_614</strain>
        <plasmid evidence="2">unnamed1</plasmid>
    </source>
</reference>
<dbReference type="KEGG" id="cpau:EHF44_00835"/>
<protein>
    <submittedName>
        <fullName evidence="1">Uncharacterized protein</fullName>
    </submittedName>
</protein>
<proteinExistence type="predicted"/>
<evidence type="ECO:0000313" key="2">
    <source>
        <dbReference type="Proteomes" id="UP000270411"/>
    </source>
</evidence>
<name>A0A3G8GVN3_9BURK</name>
<accession>A0A3G8GVN3</accession>
<dbReference type="EMBL" id="CP033968">
    <property type="protein sequence ID" value="AZG12059.1"/>
    <property type="molecule type" value="Genomic_DNA"/>
</dbReference>
<organism evidence="1 2">
    <name type="scientific">Cupriavidus pauculus</name>
    <dbReference type="NCBI Taxonomy" id="82633"/>
    <lineage>
        <taxon>Bacteria</taxon>
        <taxon>Pseudomonadati</taxon>
        <taxon>Pseudomonadota</taxon>
        <taxon>Betaproteobacteria</taxon>
        <taxon>Burkholderiales</taxon>
        <taxon>Burkholderiaceae</taxon>
        <taxon>Cupriavidus</taxon>
    </lineage>
</organism>
<dbReference type="OrthoDB" id="9860916at2"/>
<geneLocation type="plasmid" evidence="1">
    <name>unnamed1</name>
</geneLocation>
<dbReference type="AlphaFoldDB" id="A0A3G8GVN3"/>
<gene>
    <name evidence="1" type="ORF">EHF44_00835</name>
</gene>
<evidence type="ECO:0000313" key="1">
    <source>
        <dbReference type="EMBL" id="AZG12059.1"/>
    </source>
</evidence>
<keyword evidence="1" id="KW-0614">Plasmid</keyword>
<dbReference type="Proteomes" id="UP000270411">
    <property type="component" value="Plasmid unnamed1"/>
</dbReference>
<sequence length="182" mass="20205">MSGIWRKMRNVVMRGFGYVPNEKAVRAEELFVDGVVKYLELMGSALDLAWRRIPIDSATPLVGYVYGLCKALAIAAEEKDPEVFFYGAWRVLYRAYPGRKDFEAILQRCEFDAPAFVEGRDFGFADAALILTGSSPVSRFTALLARHCPQCIGNELILERALEAESPGTLRAAGPEAPGRRQ</sequence>
<dbReference type="RefSeq" id="WP_038316447.1">
    <property type="nucleotide sequence ID" value="NZ_CP033968.1"/>
</dbReference>